<organism evidence="12 13">
    <name type="scientific">Mesobacillus boroniphilus JCM 21738</name>
    <dbReference type="NCBI Taxonomy" id="1294265"/>
    <lineage>
        <taxon>Bacteria</taxon>
        <taxon>Bacillati</taxon>
        <taxon>Bacillota</taxon>
        <taxon>Bacilli</taxon>
        <taxon>Bacillales</taxon>
        <taxon>Bacillaceae</taxon>
        <taxon>Mesobacillus</taxon>
    </lineage>
</organism>
<comment type="caution">
    <text evidence="12">The sequence shown here is derived from an EMBL/GenBank/DDBJ whole genome shotgun (WGS) entry which is preliminary data.</text>
</comment>
<evidence type="ECO:0000256" key="1">
    <source>
        <dbReference type="ARBA" id="ARBA00000491"/>
    </source>
</evidence>
<evidence type="ECO:0000256" key="8">
    <source>
        <dbReference type="ARBA" id="ARBA00023239"/>
    </source>
</evidence>
<dbReference type="NCBIfam" id="NF002458">
    <property type="entry name" value="PRK01641.1"/>
    <property type="match status" value="1"/>
</dbReference>
<dbReference type="GO" id="GO:0003861">
    <property type="term" value="F:3-isopropylmalate dehydratase activity"/>
    <property type="evidence" value="ECO:0007669"/>
    <property type="project" value="UniProtKB-UniRule"/>
</dbReference>
<sequence>MSSFTEMKGKVAAMDRTNVDTDQIIPKQFLKRIEKTGFGQYLFYDWRYKPNGELNGDFELNHPDNEGASILIANENFGCGSSREHAPWALLDYGFKVIIAPSFADIFKQNCLKNGILPVVLPEKDVFYLLKKASGQAYELTVSLEQKRVYDNQGFEAEFDITPYWYNMLLNGWDEIELTLQLEGSIKVYEEKLIEKVI</sequence>
<keyword evidence="13" id="KW-1185">Reference proteome</keyword>
<evidence type="ECO:0000256" key="4">
    <source>
        <dbReference type="ARBA" id="ARBA00009845"/>
    </source>
</evidence>
<dbReference type="GO" id="GO:0009316">
    <property type="term" value="C:3-isopropylmalate dehydratase complex"/>
    <property type="evidence" value="ECO:0007669"/>
    <property type="project" value="InterPro"/>
</dbReference>
<dbReference type="CDD" id="cd01577">
    <property type="entry name" value="IPMI_Swivel"/>
    <property type="match status" value="1"/>
</dbReference>
<dbReference type="HAMAP" id="MF_01031">
    <property type="entry name" value="LeuD_type1"/>
    <property type="match status" value="1"/>
</dbReference>
<dbReference type="InterPro" id="IPR033940">
    <property type="entry name" value="IPMI_Swivel"/>
</dbReference>
<evidence type="ECO:0000313" key="13">
    <source>
        <dbReference type="Proteomes" id="UP000018949"/>
    </source>
</evidence>
<keyword evidence="8 10" id="KW-0456">Lyase</keyword>
<evidence type="ECO:0000256" key="5">
    <source>
        <dbReference type="ARBA" id="ARBA00011271"/>
    </source>
</evidence>
<dbReference type="Proteomes" id="UP000018949">
    <property type="component" value="Unassembled WGS sequence"/>
</dbReference>
<proteinExistence type="inferred from homology"/>
<dbReference type="Gene3D" id="3.20.19.10">
    <property type="entry name" value="Aconitase, domain 4"/>
    <property type="match status" value="1"/>
</dbReference>
<keyword evidence="9 10" id="KW-0100">Branched-chain amino acid biosynthesis</keyword>
<dbReference type="InterPro" id="IPR000573">
    <property type="entry name" value="AconitaseA/IPMdHydase_ssu_swvl"/>
</dbReference>
<gene>
    <name evidence="10" type="primary">leuD</name>
    <name evidence="12" type="ORF">JCM21738_673</name>
</gene>
<evidence type="ECO:0000256" key="7">
    <source>
        <dbReference type="ARBA" id="ARBA00022605"/>
    </source>
</evidence>
<dbReference type="InterPro" id="IPR050075">
    <property type="entry name" value="LeuD"/>
</dbReference>
<dbReference type="eggNOG" id="COG0066">
    <property type="taxonomic scope" value="Bacteria"/>
</dbReference>
<protein>
    <recommendedName>
        <fullName evidence="10">3-isopropylmalate dehydratase small subunit</fullName>
        <ecNumber evidence="10">4.2.1.33</ecNumber>
    </recommendedName>
    <alternativeName>
        <fullName evidence="10">Alpha-IPM isomerase</fullName>
        <shortName evidence="10">IPMI</shortName>
    </alternativeName>
    <alternativeName>
        <fullName evidence="10">Isopropylmalate isomerase</fullName>
    </alternativeName>
</protein>
<dbReference type="UniPathway" id="UPA00048">
    <property type="reaction ID" value="UER00071"/>
</dbReference>
<dbReference type="AlphaFoldDB" id="W4RKB2"/>
<dbReference type="InterPro" id="IPR004431">
    <property type="entry name" value="3-IsopropMal_deHydase_ssu"/>
</dbReference>
<dbReference type="InterPro" id="IPR015928">
    <property type="entry name" value="Aconitase/3IPM_dehydase_swvl"/>
</dbReference>
<name>W4RKB2_9BACI</name>
<keyword evidence="7 10" id="KW-0028">Amino-acid biosynthesis</keyword>
<evidence type="ECO:0000256" key="3">
    <source>
        <dbReference type="ARBA" id="ARBA00004729"/>
    </source>
</evidence>
<comment type="function">
    <text evidence="2 10">Catalyzes the isomerization between 2-isopropylmalate and 3-isopropylmalate, via the formation of 2-isopropylmaleate.</text>
</comment>
<reference evidence="12 13" key="1">
    <citation type="submission" date="2013-12" db="EMBL/GenBank/DDBJ databases">
        <title>NBRP : Genome information of microbial organism related human and environment.</title>
        <authorList>
            <person name="Hattori M."/>
            <person name="Oshima K."/>
            <person name="Inaba H."/>
            <person name="Suda W."/>
            <person name="Sakamoto M."/>
            <person name="Iino T."/>
            <person name="Kitahara M."/>
            <person name="Oshida Y."/>
            <person name="Iida T."/>
            <person name="Kudo T."/>
            <person name="Itoh T."/>
            <person name="Ahmed I."/>
            <person name="Ohkuma M."/>
        </authorList>
    </citation>
    <scope>NUCLEOTIDE SEQUENCE [LARGE SCALE GENOMIC DNA]</scope>
    <source>
        <strain evidence="12 13">JCM 21738</strain>
    </source>
</reference>
<comment type="pathway">
    <text evidence="3 10">Amino-acid biosynthesis; L-leucine biosynthesis; L-leucine from 3-methyl-2-oxobutanoate: step 2/4.</text>
</comment>
<evidence type="ECO:0000313" key="12">
    <source>
        <dbReference type="EMBL" id="GAE43999.1"/>
    </source>
</evidence>
<evidence type="ECO:0000256" key="9">
    <source>
        <dbReference type="ARBA" id="ARBA00023304"/>
    </source>
</evidence>
<dbReference type="NCBIfam" id="TIGR00171">
    <property type="entry name" value="leuD"/>
    <property type="match status" value="1"/>
</dbReference>
<comment type="similarity">
    <text evidence="4 10">Belongs to the LeuD family. LeuD type 1 subfamily.</text>
</comment>
<comment type="catalytic activity">
    <reaction evidence="1 10">
        <text>(2R,3S)-3-isopropylmalate = (2S)-2-isopropylmalate</text>
        <dbReference type="Rhea" id="RHEA:32287"/>
        <dbReference type="ChEBI" id="CHEBI:1178"/>
        <dbReference type="ChEBI" id="CHEBI:35121"/>
        <dbReference type="EC" id="4.2.1.33"/>
    </reaction>
</comment>
<keyword evidence="6 10" id="KW-0432">Leucine biosynthesis</keyword>
<dbReference type="RefSeq" id="WP_023627101.1">
    <property type="nucleotide sequence ID" value="NZ_BAUW01000004.1"/>
</dbReference>
<accession>W4RKB2</accession>
<dbReference type="GO" id="GO:0009098">
    <property type="term" value="P:L-leucine biosynthetic process"/>
    <property type="evidence" value="ECO:0007669"/>
    <property type="project" value="UniProtKB-UniRule"/>
</dbReference>
<dbReference type="EC" id="4.2.1.33" evidence="10"/>
<evidence type="ECO:0000256" key="6">
    <source>
        <dbReference type="ARBA" id="ARBA00022430"/>
    </source>
</evidence>
<dbReference type="PANTHER" id="PTHR43345">
    <property type="entry name" value="3-ISOPROPYLMALATE DEHYDRATASE SMALL SUBUNIT 2-RELATED-RELATED"/>
    <property type="match status" value="1"/>
</dbReference>
<dbReference type="Pfam" id="PF00694">
    <property type="entry name" value="Aconitase_C"/>
    <property type="match status" value="1"/>
</dbReference>
<dbReference type="EMBL" id="BAUW01000004">
    <property type="protein sequence ID" value="GAE43999.1"/>
    <property type="molecule type" value="Genomic_DNA"/>
</dbReference>
<dbReference type="SUPFAM" id="SSF52016">
    <property type="entry name" value="LeuD/IlvD-like"/>
    <property type="match status" value="1"/>
</dbReference>
<evidence type="ECO:0000256" key="10">
    <source>
        <dbReference type="HAMAP-Rule" id="MF_01031"/>
    </source>
</evidence>
<dbReference type="PANTHER" id="PTHR43345:SF5">
    <property type="entry name" value="3-ISOPROPYLMALATE DEHYDRATASE SMALL SUBUNIT"/>
    <property type="match status" value="1"/>
</dbReference>
<comment type="subunit">
    <text evidence="5 10">Heterodimer of LeuC and LeuD.</text>
</comment>
<dbReference type="FunFam" id="3.20.19.10:FF:000003">
    <property type="entry name" value="3-isopropylmalate dehydratase small subunit"/>
    <property type="match status" value="1"/>
</dbReference>
<feature type="domain" description="Aconitase A/isopropylmalate dehydratase small subunit swivel" evidence="11">
    <location>
        <begin position="1"/>
        <end position="123"/>
    </location>
</feature>
<evidence type="ECO:0000256" key="2">
    <source>
        <dbReference type="ARBA" id="ARBA00002695"/>
    </source>
</evidence>
<evidence type="ECO:0000259" key="11">
    <source>
        <dbReference type="Pfam" id="PF00694"/>
    </source>
</evidence>